<organism evidence="27 28">
    <name type="scientific">Electrophorus voltai</name>
    <dbReference type="NCBI Taxonomy" id="2609070"/>
    <lineage>
        <taxon>Eukaryota</taxon>
        <taxon>Metazoa</taxon>
        <taxon>Chordata</taxon>
        <taxon>Craniata</taxon>
        <taxon>Vertebrata</taxon>
        <taxon>Euteleostomi</taxon>
        <taxon>Actinopterygii</taxon>
        <taxon>Neopterygii</taxon>
        <taxon>Teleostei</taxon>
        <taxon>Ostariophysi</taxon>
        <taxon>Gymnotiformes</taxon>
        <taxon>Gymnotoidei</taxon>
        <taxon>Gymnotidae</taxon>
        <taxon>Electrophorus</taxon>
    </lineage>
</organism>
<feature type="compositionally biased region" description="Polar residues" evidence="22">
    <location>
        <begin position="597"/>
        <end position="606"/>
    </location>
</feature>
<feature type="region of interest" description="Disordered" evidence="22">
    <location>
        <begin position="556"/>
        <end position="613"/>
    </location>
</feature>
<dbReference type="SMART" id="SM00184">
    <property type="entry name" value="RING"/>
    <property type="match status" value="1"/>
</dbReference>
<evidence type="ECO:0000256" key="16">
    <source>
        <dbReference type="ARBA" id="ARBA00023329"/>
    </source>
</evidence>
<feature type="compositionally biased region" description="Polar residues" evidence="22">
    <location>
        <begin position="729"/>
        <end position="741"/>
    </location>
</feature>
<evidence type="ECO:0000256" key="8">
    <source>
        <dbReference type="ARBA" id="ARBA00022723"/>
    </source>
</evidence>
<gene>
    <name evidence="27" type="ORF">P4O66_022339</name>
</gene>
<dbReference type="FunFam" id="1.10.287.110:FF:000017">
    <property type="entry name" value="dnaJ homolog subfamily C member 5"/>
    <property type="match status" value="1"/>
</dbReference>
<feature type="compositionally biased region" description="Acidic residues" evidence="22">
    <location>
        <begin position="556"/>
        <end position="578"/>
    </location>
</feature>
<dbReference type="Gene3D" id="3.30.40.10">
    <property type="entry name" value="Zinc/RING finger domain, C3HC4 (zinc finger)"/>
    <property type="match status" value="1"/>
</dbReference>
<dbReference type="InterPro" id="IPR001841">
    <property type="entry name" value="Znf_RING"/>
</dbReference>
<dbReference type="EMBL" id="JAROKS010000008">
    <property type="protein sequence ID" value="KAK1801696.1"/>
    <property type="molecule type" value="Genomic_DNA"/>
</dbReference>
<evidence type="ECO:0000256" key="5">
    <source>
        <dbReference type="ARBA" id="ARBA00005702"/>
    </source>
</evidence>
<comment type="subcellular location">
    <subcellularLocation>
        <location evidence="2">Cell membrane</location>
    </subcellularLocation>
    <subcellularLocation>
        <location evidence="3">Cytoplasm</location>
        <location evidence="3">Cytosol</location>
    </subcellularLocation>
    <subcellularLocation>
        <location evidence="17">Cytoplasmic vesicle</location>
        <location evidence="17">Secretory vesicle</location>
        <location evidence="17">Chromaffin granule membrane</location>
    </subcellularLocation>
    <subcellularLocation>
        <location evidence="1">Melanosome</location>
    </subcellularLocation>
    <subcellularLocation>
        <location evidence="4">Membrane</location>
        <topology evidence="4">Lipid-anchor</topology>
    </subcellularLocation>
</comment>
<dbReference type="PROSITE" id="PS50076">
    <property type="entry name" value="DNAJ_2"/>
    <property type="match status" value="1"/>
</dbReference>
<dbReference type="PROSITE" id="PS00518">
    <property type="entry name" value="ZF_RING_1"/>
    <property type="match status" value="1"/>
</dbReference>
<keyword evidence="6" id="KW-1003">Cell membrane</keyword>
<dbReference type="Pfam" id="PF04201">
    <property type="entry name" value="TPD52"/>
    <property type="match status" value="1"/>
</dbReference>
<sequence length="933" mass="103458">RLQIYIETAVSVWGSVHVFVCVCARVQVMADPQRQRSLSTSGETLYQILGVTKSASPEDIKKCYRKLALKFHPDKNPNNPEAAEKFKEINNAHTILSDPTKRNIYNQYGSLGLYVAEQFGEESVNTYFVLSSWWAKALFICCGIVTGCYCCCCLCCCFNCCCGKCKPQPPVGHEHDFYVSPEDLEAQMQSDERGVCDPEPTDGEPILVQPSSATETTQLTEPVDLGKEVMSLPLDLNALHRDVSLDTLEKQLICPICLEVFTKPVVILPCQHNLCRKCANELYQPSLFQVGIGGRFHCPSCRHEVVLDRHGVYGLQRNLLVENIIDVYKQTYESSRPSPKPLAQVTCEEHEGEKLNIYCVTCQVPTCSLCKVFGTHNTCHVAPLVEVYQQQKTELSEGIGTLVVTNDRIQACINNLEEICSNIEENGQNQKEILCEKFDRLCGILEERRKIMMQQITYEQDEKTSWARSLVHTYSEHVDTNSKLVQTALNAMEEPEMAAFLQTSKNLIEQVNEATNCTPMETIVPGYENMDHYKVDFDAAERALYQLDFINIEEEAEDTPDPDPEPEPESEPEPELQPEPESKPEPEPEPASEPVLSLNTENSGQDQELKSESRGIKNALSEGSKDLQPQEESHAETKKDVLCEKSWWNSQQHILISITTYKGMSSLGCERHDVGHHPCVLRPGLVGHPPEGVGEHSVYPLHIALLGKYSFQGEPCSVGAQDSREMEQSIDTPFHSNSDAPSSREIETGRQADNINLNSPNKALGSGSLAEVPAEGGASGVAPVTLPPGLTEEEAEELRIELTKVEEEIQTLRQVLLAKERHASELKRKLGLSPLSELKQNISKGWQDVQTSNAYKKTQETLSQAGQKTSAAFTTMGSAISRKLGDMRNSPTFKSFEDKVGNLKSKVVGGRANGGGPQSPGDSPNPAQDNAPF</sequence>
<dbReference type="FunFam" id="3.30.40.10:FF:000014">
    <property type="entry name" value="probable E3 ubiquitin-protein ligase MID2"/>
    <property type="match status" value="1"/>
</dbReference>
<feature type="region of interest" description="Disordered" evidence="22">
    <location>
        <begin position="883"/>
        <end position="933"/>
    </location>
</feature>
<dbReference type="GO" id="GO:0005886">
    <property type="term" value="C:plasma membrane"/>
    <property type="evidence" value="ECO:0007669"/>
    <property type="project" value="UniProtKB-SubCell"/>
</dbReference>
<dbReference type="GO" id="GO:0042584">
    <property type="term" value="C:chromaffin granule membrane"/>
    <property type="evidence" value="ECO:0007669"/>
    <property type="project" value="UniProtKB-SubCell"/>
</dbReference>
<dbReference type="GO" id="GO:0098793">
    <property type="term" value="C:presynapse"/>
    <property type="evidence" value="ECO:0007669"/>
    <property type="project" value="TreeGrafter"/>
</dbReference>
<evidence type="ECO:0000259" key="23">
    <source>
        <dbReference type="PROSITE" id="PS50076"/>
    </source>
</evidence>
<dbReference type="GO" id="GO:0042470">
    <property type="term" value="C:melanosome"/>
    <property type="evidence" value="ECO:0007669"/>
    <property type="project" value="UniProtKB-SubCell"/>
</dbReference>
<comment type="caution">
    <text evidence="27">The sequence shown here is derived from an EMBL/GenBank/DDBJ whole genome shotgun (WGS) entry which is preliminary data.</text>
</comment>
<evidence type="ECO:0000256" key="9">
    <source>
        <dbReference type="ARBA" id="ARBA00022771"/>
    </source>
</evidence>
<evidence type="ECO:0000256" key="1">
    <source>
        <dbReference type="ARBA" id="ARBA00004223"/>
    </source>
</evidence>
<protein>
    <recommendedName>
        <fullName evidence="18">DnaJ homolog subfamily C member 5</fullName>
    </recommendedName>
    <alternativeName>
        <fullName evidence="19">Cysteine string protein</fullName>
    </alternativeName>
</protein>
<evidence type="ECO:0000313" key="28">
    <source>
        <dbReference type="Proteomes" id="UP001239994"/>
    </source>
</evidence>
<evidence type="ECO:0000256" key="10">
    <source>
        <dbReference type="ARBA" id="ARBA00022833"/>
    </source>
</evidence>
<keyword evidence="16" id="KW-0968">Cytoplasmic vesicle</keyword>
<dbReference type="Pfam" id="PF00226">
    <property type="entry name" value="DnaJ"/>
    <property type="match status" value="1"/>
</dbReference>
<dbReference type="AlphaFoldDB" id="A0AAD8ZM68"/>
<evidence type="ECO:0000259" key="25">
    <source>
        <dbReference type="PROSITE" id="PS50119"/>
    </source>
</evidence>
<dbReference type="Gene3D" id="1.20.5.170">
    <property type="match status" value="1"/>
</dbReference>
<dbReference type="PROSITE" id="PS50089">
    <property type="entry name" value="ZF_RING_2"/>
    <property type="match status" value="1"/>
</dbReference>
<keyword evidence="11 21" id="KW-0175">Coiled coil</keyword>
<dbReference type="GO" id="GO:0005829">
    <property type="term" value="C:cytosol"/>
    <property type="evidence" value="ECO:0007669"/>
    <property type="project" value="UniProtKB-SubCell"/>
</dbReference>
<feature type="domain" description="RING-type" evidence="24">
    <location>
        <begin position="254"/>
        <end position="302"/>
    </location>
</feature>
<dbReference type="Pfam" id="PF00643">
    <property type="entry name" value="zf-B_box"/>
    <property type="match status" value="1"/>
</dbReference>
<dbReference type="PROSITE" id="PS50119">
    <property type="entry name" value="ZF_BBOX"/>
    <property type="match status" value="1"/>
</dbReference>
<evidence type="ECO:0000256" key="4">
    <source>
        <dbReference type="ARBA" id="ARBA00004635"/>
    </source>
</evidence>
<dbReference type="InterPro" id="IPR017903">
    <property type="entry name" value="COS_domain"/>
</dbReference>
<evidence type="ECO:0000313" key="27">
    <source>
        <dbReference type="EMBL" id="KAK1801696.1"/>
    </source>
</evidence>
<evidence type="ECO:0000256" key="6">
    <source>
        <dbReference type="ARBA" id="ARBA00022475"/>
    </source>
</evidence>
<evidence type="ECO:0000256" key="14">
    <source>
        <dbReference type="ARBA" id="ARBA00023186"/>
    </source>
</evidence>
<dbReference type="PROSITE" id="PS51262">
    <property type="entry name" value="COS"/>
    <property type="match status" value="1"/>
</dbReference>
<dbReference type="SUPFAM" id="SSF57845">
    <property type="entry name" value="B-box zinc-binding domain"/>
    <property type="match status" value="1"/>
</dbReference>
<feature type="compositionally biased region" description="Polar residues" evidence="22">
    <location>
        <begin position="920"/>
        <end position="933"/>
    </location>
</feature>
<dbReference type="Proteomes" id="UP001239994">
    <property type="component" value="Unassembled WGS sequence"/>
</dbReference>
<reference evidence="27" key="1">
    <citation type="submission" date="2023-03" db="EMBL/GenBank/DDBJ databases">
        <title>Electrophorus voltai genome.</title>
        <authorList>
            <person name="Bian C."/>
        </authorList>
    </citation>
    <scope>NUCLEOTIDE SEQUENCE</scope>
    <source>
        <strain evidence="27">CB-2022</strain>
        <tissue evidence="27">Muscle</tissue>
    </source>
</reference>
<feature type="domain" description="J" evidence="23">
    <location>
        <begin position="44"/>
        <end position="109"/>
    </location>
</feature>
<dbReference type="InterPro" id="IPR036869">
    <property type="entry name" value="J_dom_sf"/>
</dbReference>
<accession>A0AAD8ZM68</accession>
<evidence type="ECO:0000256" key="13">
    <source>
        <dbReference type="ARBA" id="ARBA00023139"/>
    </source>
</evidence>
<dbReference type="InterPro" id="IPR000315">
    <property type="entry name" value="Znf_B-box"/>
</dbReference>
<proteinExistence type="inferred from homology"/>
<evidence type="ECO:0000256" key="2">
    <source>
        <dbReference type="ARBA" id="ARBA00004236"/>
    </source>
</evidence>
<dbReference type="SUPFAM" id="SSF46565">
    <property type="entry name" value="Chaperone J-domain"/>
    <property type="match status" value="1"/>
</dbReference>
<dbReference type="InterPro" id="IPR013083">
    <property type="entry name" value="Znf_RING/FYVE/PHD"/>
</dbReference>
<dbReference type="PANTHER" id="PTHR44027">
    <property type="entry name" value="DNAJ HOMOLOG SUBFAMILY C MEMBER 5 HOMOLOG"/>
    <property type="match status" value="1"/>
</dbReference>
<dbReference type="InterPro" id="IPR051434">
    <property type="entry name" value="DnaJ_C_subfamily_member5"/>
</dbReference>
<keyword evidence="9 20" id="KW-0863">Zinc-finger</keyword>
<evidence type="ECO:0000256" key="22">
    <source>
        <dbReference type="SAM" id="MobiDB-lite"/>
    </source>
</evidence>
<dbReference type="InterPro" id="IPR007327">
    <property type="entry name" value="TPD52"/>
</dbReference>
<keyword evidence="7" id="KW-0963">Cytoplasm</keyword>
<keyword evidence="28" id="KW-1185">Reference proteome</keyword>
<evidence type="ECO:0000256" key="15">
    <source>
        <dbReference type="ARBA" id="ARBA00023288"/>
    </source>
</evidence>
<dbReference type="PANTHER" id="PTHR44027:SF1">
    <property type="entry name" value="DNAJ HOMOLOG SUBFAMILY C MEMBER 5"/>
    <property type="match status" value="1"/>
</dbReference>
<comment type="similarity">
    <text evidence="5">Belongs to the TPD52 family.</text>
</comment>
<feature type="domain" description="B box-type" evidence="25">
    <location>
        <begin position="342"/>
        <end position="384"/>
    </location>
</feature>
<feature type="region of interest" description="Disordered" evidence="22">
    <location>
        <begin position="718"/>
        <end position="789"/>
    </location>
</feature>
<feature type="compositionally biased region" description="Polar residues" evidence="22">
    <location>
        <begin position="751"/>
        <end position="761"/>
    </location>
</feature>
<dbReference type="SMART" id="SM00336">
    <property type="entry name" value="BBOX"/>
    <property type="match status" value="1"/>
</dbReference>
<dbReference type="CDD" id="cd06257">
    <property type="entry name" value="DnaJ"/>
    <property type="match status" value="1"/>
</dbReference>
<evidence type="ECO:0000259" key="26">
    <source>
        <dbReference type="PROSITE" id="PS51262"/>
    </source>
</evidence>
<evidence type="ECO:0000256" key="7">
    <source>
        <dbReference type="ARBA" id="ARBA00022490"/>
    </source>
</evidence>
<evidence type="ECO:0000259" key="24">
    <source>
        <dbReference type="PROSITE" id="PS50089"/>
    </source>
</evidence>
<dbReference type="InterPro" id="IPR017907">
    <property type="entry name" value="Znf_RING_CS"/>
</dbReference>
<keyword evidence="10" id="KW-0862">Zinc</keyword>
<feature type="coiled-coil region" evidence="21">
    <location>
        <begin position="795"/>
        <end position="829"/>
    </location>
</feature>
<dbReference type="InterPro" id="IPR027370">
    <property type="entry name" value="Znf-RING_euk"/>
</dbReference>
<feature type="non-terminal residue" evidence="27">
    <location>
        <position position="933"/>
    </location>
</feature>
<name>A0AAD8ZM68_9TELE</name>
<dbReference type="GO" id="GO:0008270">
    <property type="term" value="F:zinc ion binding"/>
    <property type="evidence" value="ECO:0007669"/>
    <property type="project" value="UniProtKB-KW"/>
</dbReference>
<keyword evidence="14" id="KW-0143">Chaperone</keyword>
<evidence type="ECO:0000256" key="20">
    <source>
        <dbReference type="PROSITE-ProRule" id="PRU00024"/>
    </source>
</evidence>
<keyword evidence="15" id="KW-0449">Lipoprotein</keyword>
<evidence type="ECO:0000256" key="3">
    <source>
        <dbReference type="ARBA" id="ARBA00004514"/>
    </source>
</evidence>
<keyword evidence="12" id="KW-0472">Membrane</keyword>
<dbReference type="Gene3D" id="1.10.287.110">
    <property type="entry name" value="DnaJ domain"/>
    <property type="match status" value="1"/>
</dbReference>
<dbReference type="PRINTS" id="PR00625">
    <property type="entry name" value="JDOMAIN"/>
</dbReference>
<evidence type="ECO:0000256" key="12">
    <source>
        <dbReference type="ARBA" id="ARBA00023136"/>
    </source>
</evidence>
<evidence type="ECO:0000256" key="19">
    <source>
        <dbReference type="ARBA" id="ARBA00042238"/>
    </source>
</evidence>
<dbReference type="SMART" id="SM00271">
    <property type="entry name" value="DnaJ"/>
    <property type="match status" value="1"/>
</dbReference>
<evidence type="ECO:0000256" key="21">
    <source>
        <dbReference type="SAM" id="Coils"/>
    </source>
</evidence>
<feature type="domain" description="COS" evidence="26">
    <location>
        <begin position="492"/>
        <end position="550"/>
    </location>
</feature>
<dbReference type="Pfam" id="PF13445">
    <property type="entry name" value="zf-RING_UBOX"/>
    <property type="match status" value="1"/>
</dbReference>
<evidence type="ECO:0000256" key="18">
    <source>
        <dbReference type="ARBA" id="ARBA00039411"/>
    </source>
</evidence>
<dbReference type="GO" id="GO:0098693">
    <property type="term" value="P:regulation of synaptic vesicle cycle"/>
    <property type="evidence" value="ECO:0007669"/>
    <property type="project" value="TreeGrafter"/>
</dbReference>
<keyword evidence="13" id="KW-0564">Palmitate</keyword>
<keyword evidence="8" id="KW-0479">Metal-binding</keyword>
<evidence type="ECO:0000256" key="17">
    <source>
        <dbReference type="ARBA" id="ARBA00037792"/>
    </source>
</evidence>
<evidence type="ECO:0000256" key="11">
    <source>
        <dbReference type="ARBA" id="ARBA00023054"/>
    </source>
</evidence>
<dbReference type="Gene3D" id="3.30.160.60">
    <property type="entry name" value="Classic Zinc Finger"/>
    <property type="match status" value="1"/>
</dbReference>
<dbReference type="InterPro" id="IPR001623">
    <property type="entry name" value="DnaJ_domain"/>
</dbReference>
<dbReference type="SUPFAM" id="SSF57850">
    <property type="entry name" value="RING/U-box"/>
    <property type="match status" value="1"/>
</dbReference>